<organism evidence="1 2">
    <name type="scientific">Haloferax mediterranei (strain ATCC 33500 / DSM 1411 / JCM 8866 / NBRC 14739 / NCIMB 2177 / R-4)</name>
    <name type="common">Halobacterium mediterranei</name>
    <dbReference type="NCBI Taxonomy" id="523841"/>
    <lineage>
        <taxon>Archaea</taxon>
        <taxon>Methanobacteriati</taxon>
        <taxon>Methanobacteriota</taxon>
        <taxon>Stenosarchaea group</taxon>
        <taxon>Halobacteria</taxon>
        <taxon>Halobacteriales</taxon>
        <taxon>Haloferacaceae</taxon>
        <taxon>Haloferax</taxon>
    </lineage>
</organism>
<dbReference type="Proteomes" id="UP000006469">
    <property type="component" value="Plasmid pHM500"/>
</dbReference>
<keyword evidence="1" id="KW-0614">Plasmid</keyword>
<protein>
    <submittedName>
        <fullName evidence="1">Uncharacterized protein</fullName>
    </submittedName>
</protein>
<dbReference type="HOGENOM" id="CLU_1943800_0_0_2"/>
<proteinExistence type="predicted"/>
<sequence>MGQFSVLGDRIRNGTDFDAVHRERRLEVHHPDVSDTEDADRERPLLVALTVLRHVRYPPFQTASCPFRASSFSSKKYPAEIYFVNCNIPRLEDESSNDGRTNLPSGRPLVWSGDSAELCNELSLCSSVL</sequence>
<dbReference type="EMBL" id="CP001871">
    <property type="protein sequence ID" value="AFK21331.1"/>
    <property type="molecule type" value="Genomic_DNA"/>
</dbReference>
<dbReference type="AlphaFoldDB" id="I3RAS1"/>
<evidence type="ECO:0000313" key="1">
    <source>
        <dbReference type="EMBL" id="AFK21331.1"/>
    </source>
</evidence>
<geneLocation type="plasmid" evidence="1 2">
    <name>pHM500</name>
</geneLocation>
<reference evidence="1 2" key="1">
    <citation type="journal article" date="2012" name="J. Bacteriol.">
        <title>Complete genome sequence of the metabolically versatile halophilic archaeon Haloferax mediterranei, a poly(3-hydroxybutyrate-co-3-hydroxyvalerate) producer.</title>
        <authorList>
            <person name="Han J."/>
            <person name="Zhang F."/>
            <person name="Hou J."/>
            <person name="Liu X."/>
            <person name="Li M."/>
            <person name="Liu H."/>
            <person name="Cai L."/>
            <person name="Zhang B."/>
            <person name="Chen Y."/>
            <person name="Zhou J."/>
            <person name="Hu S."/>
            <person name="Xiang H."/>
        </authorList>
    </citation>
    <scope>NUCLEOTIDE SEQUENCE [LARGE SCALE GENOMIC DNA]</scope>
    <source>
        <strain evidence="2">ATCC 33500 / DSM 1411 / JCM 8866 / NBRC 14739 / NCIMB 2177 / R-4</strain>
        <plasmid evidence="2">pHM500</plasmid>
    </source>
</reference>
<accession>I3RAS1</accession>
<dbReference type="KEGG" id="hme:HFX_6209"/>
<gene>
    <name evidence="1" type="ordered locus">HFX_6209</name>
</gene>
<name>I3RAS1_HALMT</name>
<evidence type="ECO:0000313" key="2">
    <source>
        <dbReference type="Proteomes" id="UP000006469"/>
    </source>
</evidence>